<evidence type="ECO:0000256" key="4">
    <source>
        <dbReference type="ARBA" id="ARBA00022692"/>
    </source>
</evidence>
<gene>
    <name evidence="8" type="ORF">GTG28_15000</name>
</gene>
<evidence type="ECO:0000256" key="2">
    <source>
        <dbReference type="ARBA" id="ARBA00022448"/>
    </source>
</evidence>
<keyword evidence="4 7" id="KW-0812">Transmembrane</keyword>
<evidence type="ECO:0000256" key="7">
    <source>
        <dbReference type="SAM" id="Phobius"/>
    </source>
</evidence>
<feature type="transmembrane region" description="Helical" evidence="7">
    <location>
        <begin position="103"/>
        <end position="126"/>
    </location>
</feature>
<evidence type="ECO:0000256" key="6">
    <source>
        <dbReference type="ARBA" id="ARBA00023136"/>
    </source>
</evidence>
<dbReference type="EMBL" id="WWEU01000005">
    <property type="protein sequence ID" value="MYM60538.1"/>
    <property type="molecule type" value="Genomic_DNA"/>
</dbReference>
<keyword evidence="2" id="KW-0813">Transport</keyword>
<keyword evidence="9" id="KW-1185">Reference proteome</keyword>
<reference evidence="8 9" key="1">
    <citation type="submission" date="2020-01" db="EMBL/GenBank/DDBJ databases">
        <title>Draft Genome Sequence of Vibrio sp. strain OCN044, Isolated from a Healthy Coral at Palmyra Atoll.</title>
        <authorList>
            <person name="Videau P."/>
            <person name="Loughran R."/>
            <person name="Esquivel A."/>
            <person name="Deadmond M."/>
            <person name="Paddock B.E."/>
            <person name="Saw J.H."/>
            <person name="Ushijima B."/>
        </authorList>
    </citation>
    <scope>NUCLEOTIDE SEQUENCE [LARGE SCALE GENOMIC DNA]</scope>
    <source>
        <strain evidence="8 9">OCN044</strain>
    </source>
</reference>
<dbReference type="RefSeq" id="WP_160931255.1">
    <property type="nucleotide sequence ID" value="NZ_WWEU01000005.1"/>
</dbReference>
<dbReference type="AlphaFoldDB" id="A0A6L8LWN8"/>
<feature type="transmembrane region" description="Helical" evidence="7">
    <location>
        <begin position="37"/>
        <end position="54"/>
    </location>
</feature>
<evidence type="ECO:0000313" key="9">
    <source>
        <dbReference type="Proteomes" id="UP000478571"/>
    </source>
</evidence>
<feature type="transmembrane region" description="Helical" evidence="7">
    <location>
        <begin position="133"/>
        <end position="155"/>
    </location>
</feature>
<evidence type="ECO:0000256" key="1">
    <source>
        <dbReference type="ARBA" id="ARBA00004651"/>
    </source>
</evidence>
<evidence type="ECO:0008006" key="10">
    <source>
        <dbReference type="Google" id="ProtNLM"/>
    </source>
</evidence>
<dbReference type="Pfam" id="PF01891">
    <property type="entry name" value="CbiM"/>
    <property type="match status" value="1"/>
</dbReference>
<dbReference type="GO" id="GO:0005886">
    <property type="term" value="C:plasma membrane"/>
    <property type="evidence" value="ECO:0007669"/>
    <property type="project" value="UniProtKB-SubCell"/>
</dbReference>
<name>A0A6L8LWN8_9VIBR</name>
<evidence type="ECO:0000256" key="3">
    <source>
        <dbReference type="ARBA" id="ARBA00022475"/>
    </source>
</evidence>
<keyword evidence="6 7" id="KW-0472">Membrane</keyword>
<proteinExistence type="predicted"/>
<sequence length="221" mass="25266">MQLSELYCLTIILLSIKWVWKDISLHLIPKLRLEMSFQHVTCGAIILLGLLWSVQASVKDNLTIHFLALTTLTLMYGWRSACGLTIVISISLCFFGQINPYQLPSYIVLSGFIPILISYSVFLLSYSYLPRNIFVFIFVAGFFNGAFTGSMHLLTNAVYLLSLGAYDWTTISDNYMIFLPLLAFPEGLLNGMAVAILVVFKPEWLRVFSDRDYIYNHYRDK</sequence>
<keyword evidence="3" id="KW-1003">Cell membrane</keyword>
<accession>A0A6L8LWN8</accession>
<evidence type="ECO:0000313" key="8">
    <source>
        <dbReference type="EMBL" id="MYM60538.1"/>
    </source>
</evidence>
<keyword evidence="5 7" id="KW-1133">Transmembrane helix</keyword>
<feature type="transmembrane region" description="Helical" evidence="7">
    <location>
        <begin position="175"/>
        <end position="200"/>
    </location>
</feature>
<comment type="caution">
    <text evidence="8">The sequence shown here is derived from an EMBL/GenBank/DDBJ whole genome shotgun (WGS) entry which is preliminary data.</text>
</comment>
<comment type="subcellular location">
    <subcellularLocation>
        <location evidence="1">Cell membrane</location>
        <topology evidence="1">Multi-pass membrane protein</topology>
    </subcellularLocation>
</comment>
<dbReference type="Proteomes" id="UP000478571">
    <property type="component" value="Unassembled WGS sequence"/>
</dbReference>
<dbReference type="InterPro" id="IPR002751">
    <property type="entry name" value="CbiM/NikMN"/>
</dbReference>
<feature type="transmembrane region" description="Helical" evidence="7">
    <location>
        <begin position="66"/>
        <end position="97"/>
    </location>
</feature>
<dbReference type="GO" id="GO:0000041">
    <property type="term" value="P:transition metal ion transport"/>
    <property type="evidence" value="ECO:0007669"/>
    <property type="project" value="InterPro"/>
</dbReference>
<dbReference type="Gene3D" id="1.10.1760.20">
    <property type="match status" value="1"/>
</dbReference>
<protein>
    <recommendedName>
        <fullName evidence="10">Energy-coupling factor ABC transporter permease</fullName>
    </recommendedName>
</protein>
<organism evidence="8 9">
    <name type="scientific">Vibrio tetraodonis subsp. pristinus</name>
    <dbReference type="NCBI Taxonomy" id="2695891"/>
    <lineage>
        <taxon>Bacteria</taxon>
        <taxon>Pseudomonadati</taxon>
        <taxon>Pseudomonadota</taxon>
        <taxon>Gammaproteobacteria</taxon>
        <taxon>Vibrionales</taxon>
        <taxon>Vibrionaceae</taxon>
        <taxon>Vibrio</taxon>
    </lineage>
</organism>
<evidence type="ECO:0000256" key="5">
    <source>
        <dbReference type="ARBA" id="ARBA00022989"/>
    </source>
</evidence>